<dbReference type="InterPro" id="IPR023210">
    <property type="entry name" value="NADP_OxRdtase_dom"/>
</dbReference>
<name>A0ABR4HW58_9EURO</name>
<dbReference type="InterPro" id="IPR050523">
    <property type="entry name" value="AKR_Detox_Biosynth"/>
</dbReference>
<gene>
    <name evidence="8" type="ORF">BJX63DRAFT_381541</name>
</gene>
<dbReference type="PANTHER" id="PTHR43364:SF4">
    <property type="entry name" value="NAD(P)-LINKED OXIDOREDUCTASE SUPERFAMILY PROTEIN"/>
    <property type="match status" value="1"/>
</dbReference>
<dbReference type="CDD" id="cd19075">
    <property type="entry name" value="AKR_AKR7A1-5"/>
    <property type="match status" value="1"/>
</dbReference>
<reference evidence="8 9" key="1">
    <citation type="submission" date="2024-07" db="EMBL/GenBank/DDBJ databases">
        <title>Section-level genome sequencing and comparative genomics of Aspergillus sections Usti and Cavernicolus.</title>
        <authorList>
            <consortium name="Lawrence Berkeley National Laboratory"/>
            <person name="Nybo J.L."/>
            <person name="Vesth T.C."/>
            <person name="Theobald S."/>
            <person name="Frisvad J.C."/>
            <person name="Larsen T.O."/>
            <person name="Kjaerboelling I."/>
            <person name="Rothschild-Mancinelli K."/>
            <person name="Lyhne E.K."/>
            <person name="Kogle M.E."/>
            <person name="Barry K."/>
            <person name="Clum A."/>
            <person name="Na H."/>
            <person name="Ledsgaard L."/>
            <person name="Lin J."/>
            <person name="Lipzen A."/>
            <person name="Kuo A."/>
            <person name="Riley R."/>
            <person name="Mondo S."/>
            <person name="Labutti K."/>
            <person name="Haridas S."/>
            <person name="Pangalinan J."/>
            <person name="Salamov A.A."/>
            <person name="Simmons B.A."/>
            <person name="Magnuson J.K."/>
            <person name="Chen J."/>
            <person name="Drula E."/>
            <person name="Henrissat B."/>
            <person name="Wiebenga A."/>
            <person name="Lubbers R.J."/>
            <person name="Gomes A.C."/>
            <person name="Makela M.R."/>
            <person name="Stajich J."/>
            <person name="Grigoriev I.V."/>
            <person name="Mortensen U.H."/>
            <person name="De Vries R.P."/>
            <person name="Baker S.E."/>
            <person name="Andersen M.R."/>
        </authorList>
    </citation>
    <scope>NUCLEOTIDE SEQUENCE [LARGE SCALE GENOMIC DNA]</scope>
    <source>
        <strain evidence="8 9">CBS 588.65</strain>
    </source>
</reference>
<dbReference type="SUPFAM" id="SSF51430">
    <property type="entry name" value="NAD(P)-linked oxidoreductase"/>
    <property type="match status" value="1"/>
</dbReference>
<evidence type="ECO:0000256" key="4">
    <source>
        <dbReference type="ARBA" id="ARBA00038157"/>
    </source>
</evidence>
<evidence type="ECO:0000256" key="1">
    <source>
        <dbReference type="ARBA" id="ARBA00012845"/>
    </source>
</evidence>
<comment type="catalytic activity">
    <reaction evidence="5">
        <text>xylitol + NADP(+) = D-xylose + NADPH + H(+)</text>
        <dbReference type="Rhea" id="RHEA:27445"/>
        <dbReference type="ChEBI" id="CHEBI:15378"/>
        <dbReference type="ChEBI" id="CHEBI:17151"/>
        <dbReference type="ChEBI" id="CHEBI:53455"/>
        <dbReference type="ChEBI" id="CHEBI:57783"/>
        <dbReference type="ChEBI" id="CHEBI:58349"/>
        <dbReference type="EC" id="1.1.1.307"/>
    </reaction>
</comment>
<dbReference type="Pfam" id="PF00248">
    <property type="entry name" value="Aldo_ket_red"/>
    <property type="match status" value="1"/>
</dbReference>
<dbReference type="EC" id="1.1.1.307" evidence="1"/>
<organism evidence="8 9">
    <name type="scientific">Aspergillus granulosus</name>
    <dbReference type="NCBI Taxonomy" id="176169"/>
    <lineage>
        <taxon>Eukaryota</taxon>
        <taxon>Fungi</taxon>
        <taxon>Dikarya</taxon>
        <taxon>Ascomycota</taxon>
        <taxon>Pezizomycotina</taxon>
        <taxon>Eurotiomycetes</taxon>
        <taxon>Eurotiomycetidae</taxon>
        <taxon>Eurotiales</taxon>
        <taxon>Aspergillaceae</taxon>
        <taxon>Aspergillus</taxon>
        <taxon>Aspergillus subgen. Nidulantes</taxon>
    </lineage>
</organism>
<evidence type="ECO:0000259" key="7">
    <source>
        <dbReference type="Pfam" id="PF00248"/>
    </source>
</evidence>
<evidence type="ECO:0000256" key="5">
    <source>
        <dbReference type="ARBA" id="ARBA00047534"/>
    </source>
</evidence>
<comment type="similarity">
    <text evidence="4">Belongs to the aldo/keto reductase family. Aldo/keto reductase 2 subfamily.</text>
</comment>
<feature type="domain" description="NADP-dependent oxidoreductase" evidence="7">
    <location>
        <begin position="8"/>
        <end position="309"/>
    </location>
</feature>
<dbReference type="InterPro" id="IPR036812">
    <property type="entry name" value="NAD(P)_OxRdtase_dom_sf"/>
</dbReference>
<dbReference type="Proteomes" id="UP001610334">
    <property type="component" value="Unassembled WGS sequence"/>
</dbReference>
<comment type="caution">
    <text evidence="8">The sequence shown here is derived from an EMBL/GenBank/DDBJ whole genome shotgun (WGS) entry which is preliminary data.</text>
</comment>
<evidence type="ECO:0000313" key="9">
    <source>
        <dbReference type="Proteomes" id="UP001610334"/>
    </source>
</evidence>
<comment type="function">
    <text evidence="3">Catalyzes the initial reaction in the xylose utilization pathway by reducing D-xylose into xylitol. Xylose is a major component of hemicelluloses such as xylan. Most fungi utilize D-xylose via three enzymatic reactions, xylose reductase (XR), xylitol dehydrogenase (XDH), and xylulokinase, to form xylulose 5-phosphate, which enters pentose phosphate pathway.</text>
</comment>
<sequence>MSSQPVQLIFGGASFGPSMDSEFVSVEVTASALNLLEAGGIKSIDTARFYPDSEDYLGQAGAASRFSIDTKYPGGFAPTPSSKEGLIASAEESLKALKTEQVDVYYIHAPDRRVPLEDLLSAMNTVYASGKFKRLGLSNFLPDEVLEVIRICKENNFVLPSVYQGNYNAVARHSESTLVPILRENKISYYAYSPIAGGFLTKDVETLVAGGEGRWDPKSATGGIFNALYTKPGMLEGLKLWGEIAAETGISKVELAYRWVAYHSALNGKFGDGLVFGSRNRRQMQSTLDGLKNGPLPLDAVEKIEKVWETVKADAPIDNFNM</sequence>
<accession>A0ABR4HW58</accession>
<dbReference type="Gene3D" id="3.20.20.100">
    <property type="entry name" value="NADP-dependent oxidoreductase domain"/>
    <property type="match status" value="1"/>
</dbReference>
<evidence type="ECO:0000256" key="3">
    <source>
        <dbReference type="ARBA" id="ARBA00025065"/>
    </source>
</evidence>
<keyword evidence="9" id="KW-1185">Reference proteome</keyword>
<proteinExistence type="inferred from homology"/>
<protein>
    <recommendedName>
        <fullName evidence="1">D-xylose reductase [NAD(P)H]</fullName>
        <ecNumber evidence="1">1.1.1.307</ecNumber>
    </recommendedName>
</protein>
<dbReference type="InterPro" id="IPR018170">
    <property type="entry name" value="Aldo/ket_reductase_CS"/>
</dbReference>
<dbReference type="EMBL" id="JBFXLT010000009">
    <property type="protein sequence ID" value="KAL2819728.1"/>
    <property type="molecule type" value="Genomic_DNA"/>
</dbReference>
<dbReference type="PANTHER" id="PTHR43364">
    <property type="entry name" value="NADH-SPECIFIC METHYLGLYOXAL REDUCTASE-RELATED"/>
    <property type="match status" value="1"/>
</dbReference>
<keyword evidence="2" id="KW-0560">Oxidoreductase</keyword>
<dbReference type="PROSITE" id="PS00062">
    <property type="entry name" value="ALDOKETO_REDUCTASE_2"/>
    <property type="match status" value="1"/>
</dbReference>
<dbReference type="InterPro" id="IPR020471">
    <property type="entry name" value="AKR"/>
</dbReference>
<evidence type="ECO:0000313" key="8">
    <source>
        <dbReference type="EMBL" id="KAL2819728.1"/>
    </source>
</evidence>
<evidence type="ECO:0000256" key="2">
    <source>
        <dbReference type="ARBA" id="ARBA00023002"/>
    </source>
</evidence>
<dbReference type="PRINTS" id="PR00069">
    <property type="entry name" value="ALDKETRDTASE"/>
</dbReference>
<comment type="catalytic activity">
    <reaction evidence="6">
        <text>xylitol + NAD(+) = D-xylose + NADH + H(+)</text>
        <dbReference type="Rhea" id="RHEA:27441"/>
        <dbReference type="ChEBI" id="CHEBI:15378"/>
        <dbReference type="ChEBI" id="CHEBI:17151"/>
        <dbReference type="ChEBI" id="CHEBI:53455"/>
        <dbReference type="ChEBI" id="CHEBI:57540"/>
        <dbReference type="ChEBI" id="CHEBI:57945"/>
        <dbReference type="EC" id="1.1.1.307"/>
    </reaction>
</comment>
<evidence type="ECO:0000256" key="6">
    <source>
        <dbReference type="ARBA" id="ARBA00049485"/>
    </source>
</evidence>